<dbReference type="STRING" id="1229662.W3WS27"/>
<dbReference type="OMA" id="HESGCIP"/>
<name>W3WS27_PESFW</name>
<dbReference type="EMBL" id="KI912118">
    <property type="protein sequence ID" value="ETS75962.1"/>
    <property type="molecule type" value="Genomic_DNA"/>
</dbReference>
<proteinExistence type="predicted"/>
<dbReference type="InterPro" id="IPR011990">
    <property type="entry name" value="TPR-like_helical_dom_sf"/>
</dbReference>
<dbReference type="AlphaFoldDB" id="W3WS27"/>
<dbReference type="OrthoDB" id="5308957at2759"/>
<gene>
    <name evidence="1" type="ORF">PFICI_12906</name>
</gene>
<organism evidence="1 2">
    <name type="scientific">Pestalotiopsis fici (strain W106-1 / CGMCC3.15140)</name>
    <dbReference type="NCBI Taxonomy" id="1229662"/>
    <lineage>
        <taxon>Eukaryota</taxon>
        <taxon>Fungi</taxon>
        <taxon>Dikarya</taxon>
        <taxon>Ascomycota</taxon>
        <taxon>Pezizomycotina</taxon>
        <taxon>Sordariomycetes</taxon>
        <taxon>Xylariomycetidae</taxon>
        <taxon>Amphisphaeriales</taxon>
        <taxon>Sporocadaceae</taxon>
        <taxon>Pestalotiopsis</taxon>
    </lineage>
</organism>
<evidence type="ECO:0008006" key="3">
    <source>
        <dbReference type="Google" id="ProtNLM"/>
    </source>
</evidence>
<dbReference type="GeneID" id="19277919"/>
<accession>W3WS27</accession>
<reference evidence="2" key="1">
    <citation type="journal article" date="2015" name="BMC Genomics">
        <title>Genomic and transcriptomic analysis of the endophytic fungus Pestalotiopsis fici reveals its lifestyle and high potential for synthesis of natural products.</title>
        <authorList>
            <person name="Wang X."/>
            <person name="Zhang X."/>
            <person name="Liu L."/>
            <person name="Xiang M."/>
            <person name="Wang W."/>
            <person name="Sun X."/>
            <person name="Che Y."/>
            <person name="Guo L."/>
            <person name="Liu G."/>
            <person name="Guo L."/>
            <person name="Wang C."/>
            <person name="Yin W.B."/>
            <person name="Stadler M."/>
            <person name="Zhang X."/>
            <person name="Liu X."/>
        </authorList>
    </citation>
    <scope>NUCLEOTIDE SEQUENCE [LARGE SCALE GENOMIC DNA]</scope>
    <source>
        <strain evidence="2">W106-1 / CGMCC3.15140</strain>
    </source>
</reference>
<dbReference type="KEGG" id="pfy:PFICI_12906"/>
<dbReference type="Gene3D" id="1.25.40.10">
    <property type="entry name" value="Tetratricopeptide repeat domain"/>
    <property type="match status" value="1"/>
</dbReference>
<protein>
    <recommendedName>
        <fullName evidence="3">Clr5 domain-containing protein</fullName>
    </recommendedName>
</protein>
<dbReference type="InParanoid" id="W3WS27"/>
<evidence type="ECO:0000313" key="1">
    <source>
        <dbReference type="EMBL" id="ETS75962.1"/>
    </source>
</evidence>
<evidence type="ECO:0000313" key="2">
    <source>
        <dbReference type="Proteomes" id="UP000030651"/>
    </source>
</evidence>
<dbReference type="HOGENOM" id="CLU_517809_0_0_1"/>
<dbReference type="Proteomes" id="UP000030651">
    <property type="component" value="Unassembled WGS sequence"/>
</dbReference>
<keyword evidence="2" id="KW-1185">Reference proteome</keyword>
<sequence>MYKHRIKLWGLTKNLSAGKVRKALWEASRGKATLPVIRGRVPGPASMKHELQTRLPREYSFLAAADNKSLLSRSRTMSLELSSSRTVSPSPVATSIDAPAQFRYIESCLAAVLDYTRNRVQTSIWDRTWNIVLEDYSEVWHNKIFNGLVMIRNGKMKQGFQMIDICLKNYKSLIQKEHPLLIIETYSIFLRLSLERLDLAHVILRYIAGLCRACLGPAHPFSRIWTSLMPLGMDQIRTAAAVVIKAQLALLATYFAEDAEFLINQRIDTARQTHCYGSMSIEEAEADIAQAIRLKEAKGDSDTTSYVCWAKEMLASIYQHNNRFAEAKQILDEVGREVESQPEEIDQFTTSQYFAITCQVIERIGTYQDLKDFYQRRLDWCVKTVGKDHQWTVRTVIQLDTEYGKRNDFAASVQLHQAFDFESSWNLICRKEDSRFEHETDNTTAQN</sequence>
<dbReference type="RefSeq" id="XP_007839678.1">
    <property type="nucleotide sequence ID" value="XM_007841487.1"/>
</dbReference>